<dbReference type="AlphaFoldDB" id="A0A517Z3E0"/>
<reference evidence="2 3" key="1">
    <citation type="submission" date="2019-02" db="EMBL/GenBank/DDBJ databases">
        <title>Deep-cultivation of Planctomycetes and their phenomic and genomic characterization uncovers novel biology.</title>
        <authorList>
            <person name="Wiegand S."/>
            <person name="Jogler M."/>
            <person name="Boedeker C."/>
            <person name="Pinto D."/>
            <person name="Vollmers J."/>
            <person name="Rivas-Marin E."/>
            <person name="Kohn T."/>
            <person name="Peeters S.H."/>
            <person name="Heuer A."/>
            <person name="Rast P."/>
            <person name="Oberbeckmann S."/>
            <person name="Bunk B."/>
            <person name="Jeske O."/>
            <person name="Meyerdierks A."/>
            <person name="Storesund J.E."/>
            <person name="Kallscheuer N."/>
            <person name="Luecker S."/>
            <person name="Lage O.M."/>
            <person name="Pohl T."/>
            <person name="Merkel B.J."/>
            <person name="Hornburger P."/>
            <person name="Mueller R.-W."/>
            <person name="Bruemmer F."/>
            <person name="Labrenz M."/>
            <person name="Spormann A.M."/>
            <person name="Op den Camp H."/>
            <person name="Overmann J."/>
            <person name="Amann R."/>
            <person name="Jetten M.S.M."/>
            <person name="Mascher T."/>
            <person name="Medema M.H."/>
            <person name="Devos D.P."/>
            <person name="Kaster A.-K."/>
            <person name="Ovreas L."/>
            <person name="Rohde M."/>
            <person name="Galperin M.Y."/>
            <person name="Jogler C."/>
        </authorList>
    </citation>
    <scope>NUCLEOTIDE SEQUENCE [LARGE SCALE GENOMIC DNA]</scope>
    <source>
        <strain evidence="2 3">Mal4</strain>
    </source>
</reference>
<feature type="region of interest" description="Disordered" evidence="1">
    <location>
        <begin position="1"/>
        <end position="22"/>
    </location>
</feature>
<dbReference type="Proteomes" id="UP000320496">
    <property type="component" value="Chromosome"/>
</dbReference>
<keyword evidence="3" id="KW-1185">Reference proteome</keyword>
<dbReference type="InterPro" id="IPR010869">
    <property type="entry name" value="DUF1501"/>
</dbReference>
<name>A0A517Z3E0_9PLAN</name>
<protein>
    <recommendedName>
        <fullName evidence="4">DUF1501 domain-containing protein</fullName>
    </recommendedName>
</protein>
<evidence type="ECO:0000256" key="1">
    <source>
        <dbReference type="SAM" id="MobiDB-lite"/>
    </source>
</evidence>
<evidence type="ECO:0008006" key="4">
    <source>
        <dbReference type="Google" id="ProtNLM"/>
    </source>
</evidence>
<dbReference type="RefSeq" id="WP_145367607.1">
    <property type="nucleotide sequence ID" value="NZ_CP036275.1"/>
</dbReference>
<dbReference type="OrthoDB" id="127333at2"/>
<dbReference type="KEGG" id="mri:Mal4_12810"/>
<dbReference type="PANTHER" id="PTHR43737:SF1">
    <property type="entry name" value="DUF1501 DOMAIN-CONTAINING PROTEIN"/>
    <property type="match status" value="1"/>
</dbReference>
<accession>A0A517Z3E0</accession>
<evidence type="ECO:0000313" key="2">
    <source>
        <dbReference type="EMBL" id="QDU36978.1"/>
    </source>
</evidence>
<dbReference type="Pfam" id="PF07394">
    <property type="entry name" value="DUF1501"/>
    <property type="match status" value="1"/>
</dbReference>
<gene>
    <name evidence="2" type="ORF">Mal4_12810</name>
</gene>
<dbReference type="EMBL" id="CP036275">
    <property type="protein sequence ID" value="QDU36978.1"/>
    <property type="molecule type" value="Genomic_DNA"/>
</dbReference>
<evidence type="ECO:0000313" key="3">
    <source>
        <dbReference type="Proteomes" id="UP000320496"/>
    </source>
</evidence>
<proteinExistence type="predicted"/>
<dbReference type="InterPro" id="IPR017850">
    <property type="entry name" value="Alkaline_phosphatase_core_sf"/>
</dbReference>
<dbReference type="PANTHER" id="PTHR43737">
    <property type="entry name" value="BLL7424 PROTEIN"/>
    <property type="match status" value="1"/>
</dbReference>
<dbReference type="SUPFAM" id="SSF53649">
    <property type="entry name" value="Alkaline phosphatase-like"/>
    <property type="match status" value="1"/>
</dbReference>
<organism evidence="2 3">
    <name type="scientific">Maioricimonas rarisocia</name>
    <dbReference type="NCBI Taxonomy" id="2528026"/>
    <lineage>
        <taxon>Bacteria</taxon>
        <taxon>Pseudomonadati</taxon>
        <taxon>Planctomycetota</taxon>
        <taxon>Planctomycetia</taxon>
        <taxon>Planctomycetales</taxon>
        <taxon>Planctomycetaceae</taxon>
        <taxon>Maioricimonas</taxon>
    </lineage>
</organism>
<sequence length="459" mass="50076">MNSRRHAAEHAGNTSGMSMAPLPGDLIRVGSRRWFLQTGLAGLAGLSLPQLLQAQEQARSNDGSRKAVILFWLSGGPSQLDMWDPKPDAPREVRGPFSSIPTSLPGVRFGEHLPLQASIAHKMSIIRSVDCTASNHTPITLQAGNPLARRTNDGRDGAGYPSMGSIAAKFRGANDPAMPPFVGLANSWAADVYGAGHMGSSYEPVKGLELAGKFNLPKGVEVPRLKDRQSLRDQFDRMRRDLDQGDTLARTDRFTQKAFDMVLSGRVQKAFDLDRETDETRDAYGRVSVGEKALLARRLVESGVTFVLVSGAWGYFDHHGDDVRWGGIEKGLKPLCPRVDQAFYALINDLEDRGLLDDTFVMMMGEFGRTPVINEQAGRHHWTNIMSMLVAGGGMPTGQVIGSSDSRGAEILSSPVRPQDLAATTFRHLGIDLNAHWTNQRGRPIPIVQEGGRPIPELI</sequence>